<dbReference type="AlphaFoldDB" id="A0A7R9V3J0"/>
<dbReference type="PANTHER" id="PTHR33471:SF1">
    <property type="entry name" value="OS01G0382700 PROTEIN"/>
    <property type="match status" value="1"/>
</dbReference>
<name>A0A7R9V3J0_9CHLO</name>
<sequence length="163" mass="17975">MAISVPCQGMHPQEPAASCCPLLLTCEAWLAPSCRRFRRLNIQAGTQFCDKEFMEEVQAGKLSSTSLDRYSNVALAGVVTEYLAFGQAEGGIGDILQLDGMFRALSFSQLKADGEVRWAVLNAAFILRAHEKLHRQLADAMERNAPMGELVRMIEEGVAKTQR</sequence>
<proteinExistence type="predicted"/>
<evidence type="ECO:0000313" key="1">
    <source>
        <dbReference type="EMBL" id="CAD8281899.1"/>
    </source>
</evidence>
<dbReference type="EMBL" id="HBEC01004246">
    <property type="protein sequence ID" value="CAD8281899.1"/>
    <property type="molecule type" value="Transcribed_RNA"/>
</dbReference>
<organism evidence="1">
    <name type="scientific">Chlamydomonas euryale</name>
    <dbReference type="NCBI Taxonomy" id="1486919"/>
    <lineage>
        <taxon>Eukaryota</taxon>
        <taxon>Viridiplantae</taxon>
        <taxon>Chlorophyta</taxon>
        <taxon>core chlorophytes</taxon>
        <taxon>Chlorophyceae</taxon>
        <taxon>CS clade</taxon>
        <taxon>Chlamydomonadales</taxon>
        <taxon>Chlamydomonadaceae</taxon>
        <taxon>Chlamydomonas</taxon>
    </lineage>
</organism>
<accession>A0A7R9V3J0</accession>
<gene>
    <name evidence="1" type="ORF">CEUR00632_LOCUS1934</name>
</gene>
<reference evidence="1" key="1">
    <citation type="submission" date="2021-01" db="EMBL/GenBank/DDBJ databases">
        <authorList>
            <person name="Corre E."/>
            <person name="Pelletier E."/>
            <person name="Niang G."/>
            <person name="Scheremetjew M."/>
            <person name="Finn R."/>
            <person name="Kale V."/>
            <person name="Holt S."/>
            <person name="Cochrane G."/>
            <person name="Meng A."/>
            <person name="Brown T."/>
            <person name="Cohen L."/>
        </authorList>
    </citation>
    <scope>NUCLEOTIDE SEQUENCE</scope>
    <source>
        <strain evidence="1">CCMP219</strain>
    </source>
</reference>
<protein>
    <submittedName>
        <fullName evidence="1">Uncharacterized protein</fullName>
    </submittedName>
</protein>
<dbReference type="PANTHER" id="PTHR33471">
    <property type="entry name" value="ATP-DEPENDENT ZINC METALLOPROTEASE-RELATED"/>
    <property type="match status" value="1"/>
</dbReference>